<feature type="region of interest" description="Disordered" evidence="1">
    <location>
        <begin position="51"/>
        <end position="100"/>
    </location>
</feature>
<dbReference type="Proteomes" id="UP000320593">
    <property type="component" value="Unassembled WGS sequence"/>
</dbReference>
<dbReference type="RefSeq" id="WP_145344853.1">
    <property type="nucleotide sequence ID" value="NZ_VLLF01000007.1"/>
</dbReference>
<evidence type="ECO:0008006" key="5">
    <source>
        <dbReference type="Google" id="ProtNLM"/>
    </source>
</evidence>
<feature type="signal peptide" evidence="2">
    <location>
        <begin position="1"/>
        <end position="21"/>
    </location>
</feature>
<feature type="compositionally biased region" description="Basic and acidic residues" evidence="1">
    <location>
        <begin position="70"/>
        <end position="100"/>
    </location>
</feature>
<evidence type="ECO:0000313" key="3">
    <source>
        <dbReference type="EMBL" id="TWI84710.1"/>
    </source>
</evidence>
<dbReference type="EMBL" id="VLLF01000007">
    <property type="protein sequence ID" value="TWI84710.1"/>
    <property type="molecule type" value="Genomic_DNA"/>
</dbReference>
<accession>A0A562SVI7</accession>
<sequence>MRTPALFAAALLLTPSGPAIAGQYNCTTYNDGTVICTGGPSNDMITITNQNLRSNSTGSGGWGSVVQGMNEERERQLRDRERERQYQRDLQKIRRDRGLE</sequence>
<evidence type="ECO:0000313" key="4">
    <source>
        <dbReference type="Proteomes" id="UP000320593"/>
    </source>
</evidence>
<evidence type="ECO:0000256" key="1">
    <source>
        <dbReference type="SAM" id="MobiDB-lite"/>
    </source>
</evidence>
<gene>
    <name evidence="3" type="ORF">JM93_03044</name>
</gene>
<name>A0A562SVI7_9HYPH</name>
<evidence type="ECO:0000256" key="2">
    <source>
        <dbReference type="SAM" id="SignalP"/>
    </source>
</evidence>
<dbReference type="AlphaFoldDB" id="A0A562SVI7"/>
<reference evidence="3 4" key="1">
    <citation type="submission" date="2019-07" db="EMBL/GenBank/DDBJ databases">
        <title>Genomic Encyclopedia of Archaeal and Bacterial Type Strains, Phase II (KMG-II): from individual species to whole genera.</title>
        <authorList>
            <person name="Goeker M."/>
        </authorList>
    </citation>
    <scope>NUCLEOTIDE SEQUENCE [LARGE SCALE GENOMIC DNA]</scope>
    <source>
        <strain evidence="3 4">ATCC BAA-252</strain>
    </source>
</reference>
<proteinExistence type="predicted"/>
<keyword evidence="4" id="KW-1185">Reference proteome</keyword>
<keyword evidence="2" id="KW-0732">Signal</keyword>
<protein>
    <recommendedName>
        <fullName evidence="5">DUF4124 domain-containing protein</fullName>
    </recommendedName>
</protein>
<comment type="caution">
    <text evidence="3">The sequence shown here is derived from an EMBL/GenBank/DDBJ whole genome shotgun (WGS) entry which is preliminary data.</text>
</comment>
<organism evidence="3 4">
    <name type="scientific">Roseibium hamelinense</name>
    <dbReference type="NCBI Taxonomy" id="150831"/>
    <lineage>
        <taxon>Bacteria</taxon>
        <taxon>Pseudomonadati</taxon>
        <taxon>Pseudomonadota</taxon>
        <taxon>Alphaproteobacteria</taxon>
        <taxon>Hyphomicrobiales</taxon>
        <taxon>Stappiaceae</taxon>
        <taxon>Roseibium</taxon>
    </lineage>
</organism>
<feature type="chain" id="PRO_5021866267" description="DUF4124 domain-containing protein" evidence="2">
    <location>
        <begin position="22"/>
        <end position="100"/>
    </location>
</feature>